<evidence type="ECO:0000256" key="3">
    <source>
        <dbReference type="ARBA" id="ARBA00022500"/>
    </source>
</evidence>
<keyword evidence="10" id="KW-0175">Coiled coil</keyword>
<gene>
    <name evidence="13" type="ORF">KPS_001949</name>
</gene>
<dbReference type="CDD" id="cd06225">
    <property type="entry name" value="HAMP"/>
    <property type="match status" value="1"/>
</dbReference>
<reference evidence="13" key="1">
    <citation type="submission" date="2023-09" db="EMBL/GenBank/DDBJ databases">
        <authorList>
            <consortium name="CW5 consortium"/>
            <person name="Lu C.-W."/>
        </authorList>
    </citation>
    <scope>NUCLEOTIDE SEQUENCE</scope>
    <source>
        <strain evidence="13">KPS</strain>
    </source>
</reference>
<dbReference type="Pfam" id="PF00015">
    <property type="entry name" value="MCPsignal"/>
    <property type="match status" value="1"/>
</dbReference>
<evidence type="ECO:0000259" key="12">
    <source>
        <dbReference type="PROSITE" id="PS50885"/>
    </source>
</evidence>
<dbReference type="Gene3D" id="1.10.287.950">
    <property type="entry name" value="Methyl-accepting chemotaxis protein"/>
    <property type="match status" value="1"/>
</dbReference>
<evidence type="ECO:0000259" key="11">
    <source>
        <dbReference type="PROSITE" id="PS50111"/>
    </source>
</evidence>
<evidence type="ECO:0000256" key="8">
    <source>
        <dbReference type="ARBA" id="ARBA00029447"/>
    </source>
</evidence>
<feature type="domain" description="Methyl-accepting transducer" evidence="11">
    <location>
        <begin position="406"/>
        <end position="642"/>
    </location>
</feature>
<proteinExistence type="inferred from homology"/>
<dbReference type="CDD" id="cd12914">
    <property type="entry name" value="PDC1_DGC_like"/>
    <property type="match status" value="1"/>
</dbReference>
<evidence type="ECO:0000256" key="4">
    <source>
        <dbReference type="ARBA" id="ARBA00022692"/>
    </source>
</evidence>
<dbReference type="CDD" id="cd11386">
    <property type="entry name" value="MCP_signal"/>
    <property type="match status" value="1"/>
</dbReference>
<keyword evidence="3" id="KW-0145">Chemotaxis</keyword>
<sequence length="679" mass="70998">MKLNLRAQFLLPIVGVVVLAMAASGALSYRNATDALWGSYLSTAGEIAATASLGFTERVGDLRTTLASQAKSADITGVLAPGGTDPDPVSTANAALRDIVEANPVLQAVNVIGPDGLVVASTRADSVGRDKLAERDYFRNGLRGETTVTDAFMSKISNAPVFVLAVPIMKDGKVLGVLSAPVDLAVLSARLVDPVKVGKSGYAFLVARSGKLAAHPKKDLLLKLDLNELDWGKKLIAQRSGTLEYEYEGQHKAAAFTLNETTGWIIAVNVSASDIAEAVTGIRNAAMATGGAAIVLVCLVVFGIVRGVTRALGSSVSYAQAVAGGELGRTFELSRRDEIGELADALRTMVGNLRDMIATADHKTAEAEEQTRRAERAVQEAEAAKQRAENARREGMLQAAGQLDLIVMRVSAASEELAAQIEQSSRGTDVQRERTAEAATAMDQMNASVLEVARNATDAAGSADRARATAQEGAGVVESVVAAIDEVSRHAGELTRSLGDLGNRAEGIGRIMGVISDIADQTNLLALNAAIEAARAGDAGRGFAVVADEVRKLAEKTMNATREVDEAVRAIQTGTRENIRGMEEASGAVGRSTELATVAGRSLGDIVTIVQTTADQVRSIATASEEQSAASEQITRGTEEVNRIAAETADAMNQSAAAVSELARMAGELRGLVEELKRA</sequence>
<name>A0ABY9QY47_9BACT</name>
<keyword evidence="14" id="KW-1185">Reference proteome</keyword>
<dbReference type="SMART" id="SM00283">
    <property type="entry name" value="MA"/>
    <property type="match status" value="1"/>
</dbReference>
<dbReference type="SMART" id="SM00304">
    <property type="entry name" value="HAMP"/>
    <property type="match status" value="1"/>
</dbReference>
<keyword evidence="5" id="KW-1133">Transmembrane helix</keyword>
<comment type="subcellular location">
    <subcellularLocation>
        <location evidence="1">Cell membrane</location>
        <topology evidence="1">Multi-pass membrane protein</topology>
    </subcellularLocation>
</comment>
<feature type="coiled-coil region" evidence="10">
    <location>
        <begin position="360"/>
        <end position="398"/>
    </location>
</feature>
<evidence type="ECO:0000256" key="1">
    <source>
        <dbReference type="ARBA" id="ARBA00004651"/>
    </source>
</evidence>
<dbReference type="PANTHER" id="PTHR32089:SF112">
    <property type="entry name" value="LYSOZYME-LIKE PROTEIN-RELATED"/>
    <property type="match status" value="1"/>
</dbReference>
<keyword evidence="6" id="KW-0472">Membrane</keyword>
<dbReference type="PROSITE" id="PS50111">
    <property type="entry name" value="CHEMOTAXIS_TRANSDUC_2"/>
    <property type="match status" value="1"/>
</dbReference>
<evidence type="ECO:0000256" key="2">
    <source>
        <dbReference type="ARBA" id="ARBA00022475"/>
    </source>
</evidence>
<evidence type="ECO:0000256" key="10">
    <source>
        <dbReference type="SAM" id="Coils"/>
    </source>
</evidence>
<organism evidence="13 14">
    <name type="scientific">Nitratidesulfovibrio liaohensis</name>
    <dbReference type="NCBI Taxonomy" id="2604158"/>
    <lineage>
        <taxon>Bacteria</taxon>
        <taxon>Pseudomonadati</taxon>
        <taxon>Thermodesulfobacteriota</taxon>
        <taxon>Desulfovibrionia</taxon>
        <taxon>Desulfovibrionales</taxon>
        <taxon>Desulfovibrionaceae</taxon>
        <taxon>Nitratidesulfovibrio</taxon>
    </lineage>
</organism>
<evidence type="ECO:0000256" key="9">
    <source>
        <dbReference type="PROSITE-ProRule" id="PRU00284"/>
    </source>
</evidence>
<dbReference type="InterPro" id="IPR033479">
    <property type="entry name" value="dCache_1"/>
</dbReference>
<dbReference type="SUPFAM" id="SSF58104">
    <property type="entry name" value="Methyl-accepting chemotaxis protein (MCP) signaling domain"/>
    <property type="match status" value="1"/>
</dbReference>
<dbReference type="Pfam" id="PF02743">
    <property type="entry name" value="dCache_1"/>
    <property type="match status" value="1"/>
</dbReference>
<keyword evidence="2" id="KW-1003">Cell membrane</keyword>
<dbReference type="InterPro" id="IPR004089">
    <property type="entry name" value="MCPsignal_dom"/>
</dbReference>
<dbReference type="Gene3D" id="3.30.450.20">
    <property type="entry name" value="PAS domain"/>
    <property type="match status" value="1"/>
</dbReference>
<evidence type="ECO:0000256" key="6">
    <source>
        <dbReference type="ARBA" id="ARBA00023136"/>
    </source>
</evidence>
<evidence type="ECO:0000256" key="7">
    <source>
        <dbReference type="ARBA" id="ARBA00023224"/>
    </source>
</evidence>
<dbReference type="Pfam" id="PF00672">
    <property type="entry name" value="HAMP"/>
    <property type="match status" value="1"/>
</dbReference>
<dbReference type="Gene3D" id="6.10.340.10">
    <property type="match status" value="1"/>
</dbReference>
<accession>A0ABY9QY47</accession>
<evidence type="ECO:0000313" key="14">
    <source>
        <dbReference type="Proteomes" id="UP001180616"/>
    </source>
</evidence>
<feature type="domain" description="HAMP" evidence="12">
    <location>
        <begin position="306"/>
        <end position="358"/>
    </location>
</feature>
<dbReference type="RefSeq" id="WP_309540100.1">
    <property type="nucleotide sequence ID" value="NZ_CP133659.1"/>
</dbReference>
<protein>
    <submittedName>
        <fullName evidence="13">Methyl-accepting chemotaxis protein</fullName>
    </submittedName>
</protein>
<dbReference type="InterPro" id="IPR029151">
    <property type="entry name" value="Sensor-like_sf"/>
</dbReference>
<dbReference type="CDD" id="cd12912">
    <property type="entry name" value="PDC2_MCP_like"/>
    <property type="match status" value="1"/>
</dbReference>
<dbReference type="SUPFAM" id="SSF103190">
    <property type="entry name" value="Sensory domain-like"/>
    <property type="match status" value="1"/>
</dbReference>
<dbReference type="EMBL" id="CP133659">
    <property type="protein sequence ID" value="WMW63976.1"/>
    <property type="molecule type" value="Genomic_DNA"/>
</dbReference>
<keyword evidence="4" id="KW-0812">Transmembrane</keyword>
<dbReference type="InterPro" id="IPR003660">
    <property type="entry name" value="HAMP_dom"/>
</dbReference>
<keyword evidence="7 9" id="KW-0807">Transducer</keyword>
<evidence type="ECO:0000256" key="5">
    <source>
        <dbReference type="ARBA" id="ARBA00022989"/>
    </source>
</evidence>
<evidence type="ECO:0000313" key="13">
    <source>
        <dbReference type="EMBL" id="WMW63976.1"/>
    </source>
</evidence>
<comment type="similarity">
    <text evidence="8">Belongs to the methyl-accepting chemotaxis (MCP) protein family.</text>
</comment>
<dbReference type="PROSITE" id="PS50885">
    <property type="entry name" value="HAMP"/>
    <property type="match status" value="1"/>
</dbReference>
<dbReference type="PANTHER" id="PTHR32089">
    <property type="entry name" value="METHYL-ACCEPTING CHEMOTAXIS PROTEIN MCPB"/>
    <property type="match status" value="1"/>
</dbReference>
<dbReference type="Proteomes" id="UP001180616">
    <property type="component" value="Chromosome"/>
</dbReference>